<organism evidence="3 4">
    <name type="scientific">Raphanus sativus</name>
    <name type="common">Radish</name>
    <name type="synonym">Raphanus raphanistrum var. sativus</name>
    <dbReference type="NCBI Taxonomy" id="3726"/>
    <lineage>
        <taxon>Eukaryota</taxon>
        <taxon>Viridiplantae</taxon>
        <taxon>Streptophyta</taxon>
        <taxon>Embryophyta</taxon>
        <taxon>Tracheophyta</taxon>
        <taxon>Spermatophyta</taxon>
        <taxon>Magnoliopsida</taxon>
        <taxon>eudicotyledons</taxon>
        <taxon>Gunneridae</taxon>
        <taxon>Pentapetalae</taxon>
        <taxon>rosids</taxon>
        <taxon>malvids</taxon>
        <taxon>Brassicales</taxon>
        <taxon>Brassicaceae</taxon>
        <taxon>Brassiceae</taxon>
        <taxon>Raphanus</taxon>
    </lineage>
</organism>
<dbReference type="AlphaFoldDB" id="A0A9W3C7A9"/>
<feature type="domain" description="RNase H type-1" evidence="1">
    <location>
        <begin position="320"/>
        <end position="434"/>
    </location>
</feature>
<dbReference type="PANTHER" id="PTHR47074:SF11">
    <property type="entry name" value="REVERSE TRANSCRIPTASE-LIKE PROTEIN"/>
    <property type="match status" value="1"/>
</dbReference>
<evidence type="ECO:0000313" key="4">
    <source>
        <dbReference type="RefSeq" id="XP_056847465.1"/>
    </source>
</evidence>
<sequence>MARFLKSRYFITKHFLEASVGSRPSFAWRIIVYGRELLQKRLRISIGNGCNTRVWLDKWVEDPEVGMRAPWIKNISFDVSLMVEDLIDAESRRWNLVVLQDLFVPRDVLLILAKQLVISHDDSFIWAHNKSGNMTVKSAYWLAREQKIKEVFPEALSEALPVSNLINRRGMKVDNRCQTCGLEGESILHVLFQCDPARQDWALSGNPRHVISFEEGSLASNLNYLLNLKTKDQGEGKSLRSWPWMIWNIWKSRNELIFKGMRWTPEEIVDKACKEADEWFLAQEVEEETQRVSEQEVRVVKRKWKPPPKDWVICNVGFEWVKQSKMLGVAWVLRNDRGVVLMHNRRAFSNFISLGEARLVSILCAIEGMTSFHFNRVIFAGDFKDLFLAMQKPTLWPALRYQVAELQMHLKGIKEFQLLSVVKEENRGATIIAQALREKEKCSLMWPMVTFFGFSNFLSMKVGSSNGSYLIWELFVLFIWD</sequence>
<dbReference type="Proteomes" id="UP000504610">
    <property type="component" value="Chromosome 7"/>
</dbReference>
<accession>A0A9W3C7A9</accession>
<evidence type="ECO:0000259" key="1">
    <source>
        <dbReference type="Pfam" id="PF13456"/>
    </source>
</evidence>
<dbReference type="Pfam" id="PF13966">
    <property type="entry name" value="zf-RVT"/>
    <property type="match status" value="1"/>
</dbReference>
<dbReference type="InterPro" id="IPR002156">
    <property type="entry name" value="RNaseH_domain"/>
</dbReference>
<dbReference type="GO" id="GO:0003676">
    <property type="term" value="F:nucleic acid binding"/>
    <property type="evidence" value="ECO:0007669"/>
    <property type="project" value="InterPro"/>
</dbReference>
<proteinExistence type="predicted"/>
<dbReference type="InterPro" id="IPR052929">
    <property type="entry name" value="RNase_H-like_EbsB-rel"/>
</dbReference>
<dbReference type="GO" id="GO:0004523">
    <property type="term" value="F:RNA-DNA hybrid ribonuclease activity"/>
    <property type="evidence" value="ECO:0007669"/>
    <property type="project" value="InterPro"/>
</dbReference>
<protein>
    <submittedName>
        <fullName evidence="4">Uncharacterized protein LOC130498121</fullName>
    </submittedName>
</protein>
<gene>
    <name evidence="4" type="primary">LOC130498121</name>
</gene>
<evidence type="ECO:0000259" key="2">
    <source>
        <dbReference type="Pfam" id="PF13966"/>
    </source>
</evidence>
<feature type="domain" description="Reverse transcriptase zinc-binding" evidence="2">
    <location>
        <begin position="145"/>
        <end position="201"/>
    </location>
</feature>
<reference evidence="3" key="1">
    <citation type="journal article" date="2019" name="Database">
        <title>The radish genome database (RadishGD): an integrated information resource for radish genomics.</title>
        <authorList>
            <person name="Yu H.J."/>
            <person name="Baek S."/>
            <person name="Lee Y.J."/>
            <person name="Cho A."/>
            <person name="Mun J.H."/>
        </authorList>
    </citation>
    <scope>NUCLEOTIDE SEQUENCE [LARGE SCALE GENOMIC DNA]</scope>
    <source>
        <strain evidence="3">cv. WK10039</strain>
    </source>
</reference>
<dbReference type="OrthoDB" id="1749408at2759"/>
<keyword evidence="3" id="KW-1185">Reference proteome</keyword>
<reference evidence="4" key="2">
    <citation type="submission" date="2025-08" db="UniProtKB">
        <authorList>
            <consortium name="RefSeq"/>
        </authorList>
    </citation>
    <scope>IDENTIFICATION</scope>
    <source>
        <tissue evidence="4">Leaf</tissue>
    </source>
</reference>
<dbReference type="GeneID" id="130498121"/>
<name>A0A9W3C7A9_RAPSA</name>
<dbReference type="Pfam" id="PF13456">
    <property type="entry name" value="RVT_3"/>
    <property type="match status" value="1"/>
</dbReference>
<dbReference type="RefSeq" id="XP_056847465.1">
    <property type="nucleotide sequence ID" value="XM_056991485.1"/>
</dbReference>
<dbReference type="InterPro" id="IPR026960">
    <property type="entry name" value="RVT-Znf"/>
</dbReference>
<dbReference type="PANTHER" id="PTHR47074">
    <property type="entry name" value="BNAC02G40300D PROTEIN"/>
    <property type="match status" value="1"/>
</dbReference>
<evidence type="ECO:0000313" key="3">
    <source>
        <dbReference type="Proteomes" id="UP000504610"/>
    </source>
</evidence>
<dbReference type="KEGG" id="rsz:130498121"/>